<evidence type="ECO:0000256" key="4">
    <source>
        <dbReference type="ARBA" id="ARBA00023180"/>
    </source>
</evidence>
<feature type="domain" description="SUEL-type lectin" evidence="5">
    <location>
        <begin position="41"/>
        <end position="128"/>
    </location>
</feature>
<dbReference type="Proteomes" id="UP000001554">
    <property type="component" value="Chromosome 5"/>
</dbReference>
<reference evidence="6" key="1">
    <citation type="journal article" date="2020" name="Nat. Ecol. Evol.">
        <title>Deeply conserved synteny resolves early events in vertebrate evolution.</title>
        <authorList>
            <person name="Simakov O."/>
            <person name="Marletaz F."/>
            <person name="Yue J.X."/>
            <person name="O'Connell B."/>
            <person name="Jenkins J."/>
            <person name="Brandt A."/>
            <person name="Calef R."/>
            <person name="Tung C.H."/>
            <person name="Huang T.K."/>
            <person name="Schmutz J."/>
            <person name="Satoh N."/>
            <person name="Yu J.K."/>
            <person name="Putnam N.H."/>
            <person name="Green R.E."/>
            <person name="Rokhsar D.S."/>
        </authorList>
    </citation>
    <scope>NUCLEOTIDE SEQUENCE [LARGE SCALE GENOMIC DNA]</scope>
    <source>
        <strain evidence="6">S238N-H82</strain>
    </source>
</reference>
<evidence type="ECO:0000259" key="5">
    <source>
        <dbReference type="PROSITE" id="PS50228"/>
    </source>
</evidence>
<dbReference type="AlphaFoldDB" id="A0A9J7MRV2"/>
<keyword evidence="3" id="KW-0732">Signal</keyword>
<evidence type="ECO:0000256" key="1">
    <source>
        <dbReference type="ARBA" id="ARBA00004613"/>
    </source>
</evidence>
<evidence type="ECO:0000313" key="6">
    <source>
        <dbReference type="Proteomes" id="UP000001554"/>
    </source>
</evidence>
<keyword evidence="6" id="KW-1185">Reference proteome</keyword>
<accession>A0A9J7MRV2</accession>
<dbReference type="Pfam" id="PF02140">
    <property type="entry name" value="SUEL_Lectin"/>
    <property type="match status" value="1"/>
</dbReference>
<dbReference type="GO" id="GO:0030246">
    <property type="term" value="F:carbohydrate binding"/>
    <property type="evidence" value="ECO:0007669"/>
    <property type="project" value="InterPro"/>
</dbReference>
<proteinExistence type="predicted"/>
<name>A0A9J7MRV2_BRAFL</name>
<dbReference type="KEGG" id="bfo:118416001"/>
<dbReference type="Pfam" id="PF13330">
    <property type="entry name" value="Mucin2_WxxW"/>
    <property type="match status" value="1"/>
</dbReference>
<evidence type="ECO:0000313" key="7">
    <source>
        <dbReference type="RefSeq" id="XP_035676925.1"/>
    </source>
</evidence>
<dbReference type="GO" id="GO:0005576">
    <property type="term" value="C:extracellular region"/>
    <property type="evidence" value="ECO:0007669"/>
    <property type="project" value="UniProtKB-SubCell"/>
</dbReference>
<dbReference type="PROSITE" id="PS50228">
    <property type="entry name" value="SUEL_LECTIN"/>
    <property type="match status" value="1"/>
</dbReference>
<dbReference type="InterPro" id="IPR025155">
    <property type="entry name" value="WxxW_domain"/>
</dbReference>
<evidence type="ECO:0000256" key="3">
    <source>
        <dbReference type="ARBA" id="ARBA00022729"/>
    </source>
</evidence>
<keyword evidence="4" id="KW-0325">Glycoprotein</keyword>
<dbReference type="PANTHER" id="PTHR46780">
    <property type="entry name" value="PROTEIN EVA-1"/>
    <property type="match status" value="1"/>
</dbReference>
<keyword evidence="2" id="KW-0964">Secreted</keyword>
<dbReference type="RefSeq" id="XP_035676925.1">
    <property type="nucleotide sequence ID" value="XM_035821032.1"/>
</dbReference>
<dbReference type="InterPro" id="IPR000922">
    <property type="entry name" value="Lectin_gal-bd_dom"/>
</dbReference>
<reference evidence="7" key="2">
    <citation type="submission" date="2025-08" db="UniProtKB">
        <authorList>
            <consortium name="RefSeq"/>
        </authorList>
    </citation>
    <scope>IDENTIFICATION</scope>
    <source>
        <strain evidence="7">S238N-H82</strain>
        <tissue evidence="7">Testes</tissue>
    </source>
</reference>
<organism evidence="6 7">
    <name type="scientific">Branchiostoma floridae</name>
    <name type="common">Florida lancelet</name>
    <name type="synonym">Amphioxus</name>
    <dbReference type="NCBI Taxonomy" id="7739"/>
    <lineage>
        <taxon>Eukaryota</taxon>
        <taxon>Metazoa</taxon>
        <taxon>Chordata</taxon>
        <taxon>Cephalochordata</taxon>
        <taxon>Leptocardii</taxon>
        <taxon>Amphioxiformes</taxon>
        <taxon>Branchiostomatidae</taxon>
        <taxon>Branchiostoma</taxon>
    </lineage>
</organism>
<dbReference type="CDD" id="cd22827">
    <property type="entry name" value="Gal_Rha_Lectin_SUL-I-like"/>
    <property type="match status" value="1"/>
</dbReference>
<dbReference type="GeneID" id="118416001"/>
<protein>
    <submittedName>
        <fullName evidence="7">Latrophilin Cirl-like</fullName>
    </submittedName>
</protein>
<comment type="subcellular location">
    <subcellularLocation>
        <location evidence="1">Secreted</location>
    </subcellularLocation>
</comment>
<dbReference type="Gene3D" id="2.60.120.740">
    <property type="match status" value="1"/>
</dbReference>
<dbReference type="FunFam" id="2.60.120.740:FF:000001">
    <property type="entry name" value="Adhesion G protein-coupled receptor L2"/>
    <property type="match status" value="1"/>
</dbReference>
<dbReference type="InterPro" id="IPR043159">
    <property type="entry name" value="Lectin_gal-bd_sf"/>
</dbReference>
<evidence type="ECO:0000256" key="2">
    <source>
        <dbReference type="ARBA" id="ARBA00022525"/>
    </source>
</evidence>
<sequence>MLGDEERSLFEEREASVDELAEALEKVEQLVRGYPMRLARACERQRLVLRCPSGQTISITTALYGRTTRAFCPNGSIRSTGCRSPSSTVRVRTSCQGKTSCSVDATNSVFGDPCRGTFKYLEVRFSCVAGRPASSPDCSGWTPWYNRDSADASGDWEMLSSIRSENPGKVCAAPSGIQARVRGSNTPASRTGERFFKFNPQEGIVCRNADQRDRRCQDYEVRFWCP</sequence>
<gene>
    <name evidence="7" type="primary">LOC118416001</name>
</gene>